<dbReference type="Pfam" id="PF00051">
    <property type="entry name" value="Kringle"/>
    <property type="match status" value="1"/>
</dbReference>
<dbReference type="STRING" id="41875.K8EKK1"/>
<dbReference type="RefSeq" id="XP_007510159.1">
    <property type="nucleotide sequence ID" value="XM_007510097.1"/>
</dbReference>
<dbReference type="GeneID" id="19012966"/>
<feature type="compositionally biased region" description="Basic and acidic residues" evidence="3">
    <location>
        <begin position="388"/>
        <end position="398"/>
    </location>
</feature>
<feature type="compositionally biased region" description="Low complexity" evidence="3">
    <location>
        <begin position="450"/>
        <end position="463"/>
    </location>
</feature>
<dbReference type="InterPro" id="IPR013806">
    <property type="entry name" value="Kringle-like"/>
</dbReference>
<reference evidence="5 6" key="1">
    <citation type="submission" date="2011-10" db="EMBL/GenBank/DDBJ databases">
        <authorList>
            <person name="Genoscope - CEA"/>
        </authorList>
    </citation>
    <scope>NUCLEOTIDE SEQUENCE [LARGE SCALE GENOMIC DNA]</scope>
    <source>
        <strain evidence="5 6">RCC 1105</strain>
    </source>
</reference>
<feature type="region of interest" description="Disordered" evidence="3">
    <location>
        <begin position="371"/>
        <end position="670"/>
    </location>
</feature>
<feature type="domain" description="Kringle" evidence="4">
    <location>
        <begin position="726"/>
        <end position="803"/>
    </location>
</feature>
<keyword evidence="1" id="KW-0420">Kringle</keyword>
<sequence length="806" mass="86026">MSTKRNAGLHPESLSLLRSIENDNMNRRNSTPDRAGKTTGGTTLVKLFGGFGVASLAIASYVSGYKSTSRELLSLGENKSAKNKVVLHTGCSPVAQLLVDTFEVEDLADWGEVVGARVSIHGLTGHTMTHGGCGRYEIEQDEDVQFHHDGPFEFTLFANNPADEVSVKERNANVTMHMTECTKEFSYDGQKVMQRVFDRDGDRHFVFGSCDHHCPGFYEDVLTHYGTACPVDEKSAETVLPANSTEGSDAGKCSPGSFTNTNGECEECPIGTYTDERGSTTCKRCQPGQFNPFPEAQGCMACPDGYFQPNWGQQYCVACDGDAALGKKEFALQGASKRKLLGGWWGPAEDEDSDDAEDVEMNHEQYHKIGATSLDQCGAPAVQQSADEYEKTQEHENDPTFDATPGSSNEPVNDGPNGPAATPVLTGRTDKLGHCVCPGTKPKPKPVDASGSSPSPTSSSSSSEVEVNPVTHVVAGQPCGPCAPVVTPTPVTTTPTTTVEEEKKDEEKEDASTDVNSSPIEDSTATTNTNDDGDSAAPEVQDETNQEPIETSAASEEEPTPTPEGPVTTGPASQGPGPEVDGNNNNNNSDAPPQEQEEEEQNDTTTDITTQEENDDDEQTPPHQPNAEQPTSATITSASTSAADAANTTLPAADTLSSGETVLEQETKTSTGSIINVETQYTADGEMIKVTTVTNPSGASATTVMHVENATLPLATCDEIEHGEFGVGYRGCQDKTRDGQQCIDWKDQYIADGEKPYTHSNYPLGIEENPGNMCRNPADDKSGIWCFTGTDGSWQVCSPLMQAEAD</sequence>
<dbReference type="SUPFAM" id="SSF57184">
    <property type="entry name" value="Growth factor receptor domain"/>
    <property type="match status" value="1"/>
</dbReference>
<evidence type="ECO:0000313" key="5">
    <source>
        <dbReference type="EMBL" id="CCO18504.1"/>
    </source>
</evidence>
<feature type="compositionally biased region" description="Acidic residues" evidence="3">
    <location>
        <begin position="610"/>
        <end position="619"/>
    </location>
</feature>
<feature type="compositionally biased region" description="Polar residues" evidence="3">
    <location>
        <begin position="513"/>
        <end position="530"/>
    </location>
</feature>
<dbReference type="InterPro" id="IPR000001">
    <property type="entry name" value="Kringle"/>
</dbReference>
<dbReference type="PROSITE" id="PS50070">
    <property type="entry name" value="KRINGLE_2"/>
    <property type="match status" value="1"/>
</dbReference>
<dbReference type="Proteomes" id="UP000198341">
    <property type="component" value="Chromosome 11"/>
</dbReference>
<dbReference type="InterPro" id="IPR038178">
    <property type="entry name" value="Kringle_sf"/>
</dbReference>
<dbReference type="Pfam" id="PF07699">
    <property type="entry name" value="Ephrin_rec_like"/>
    <property type="match status" value="1"/>
</dbReference>
<dbReference type="Gene3D" id="2.40.20.10">
    <property type="entry name" value="Plasminogen Kringle 4"/>
    <property type="match status" value="1"/>
</dbReference>
<evidence type="ECO:0000313" key="6">
    <source>
        <dbReference type="Proteomes" id="UP000198341"/>
    </source>
</evidence>
<evidence type="ECO:0000256" key="1">
    <source>
        <dbReference type="ARBA" id="ARBA00022572"/>
    </source>
</evidence>
<keyword evidence="6" id="KW-1185">Reference proteome</keyword>
<dbReference type="SMART" id="SM00130">
    <property type="entry name" value="KR"/>
    <property type="match status" value="1"/>
</dbReference>
<gene>
    <name evidence="5" type="ordered locus">Bathy11g02860</name>
</gene>
<feature type="compositionally biased region" description="Low complexity" evidence="3">
    <location>
        <begin position="631"/>
        <end position="656"/>
    </location>
</feature>
<evidence type="ECO:0000256" key="2">
    <source>
        <dbReference type="ARBA" id="ARBA00023157"/>
    </source>
</evidence>
<dbReference type="OrthoDB" id="2012039at2759"/>
<proteinExistence type="predicted"/>
<evidence type="ECO:0000256" key="3">
    <source>
        <dbReference type="SAM" id="MobiDB-lite"/>
    </source>
</evidence>
<dbReference type="Gene3D" id="2.10.50.10">
    <property type="entry name" value="Tumor Necrosis Factor Receptor, subunit A, domain 2"/>
    <property type="match status" value="1"/>
</dbReference>
<evidence type="ECO:0000259" key="4">
    <source>
        <dbReference type="PROSITE" id="PS50070"/>
    </source>
</evidence>
<feature type="compositionally biased region" description="Low complexity" evidence="3">
    <location>
        <begin position="484"/>
        <end position="498"/>
    </location>
</feature>
<name>K8EKK1_9CHLO</name>
<dbReference type="SUPFAM" id="SSF57440">
    <property type="entry name" value="Kringle-like"/>
    <property type="match status" value="1"/>
</dbReference>
<keyword evidence="2" id="KW-1015">Disulfide bond</keyword>
<dbReference type="InterPro" id="IPR011641">
    <property type="entry name" value="Tyr-kin_ephrin_A/B_rcpt-like"/>
</dbReference>
<accession>K8EKK1</accession>
<dbReference type="InterPro" id="IPR009030">
    <property type="entry name" value="Growth_fac_rcpt_cys_sf"/>
</dbReference>
<dbReference type="KEGG" id="bpg:Bathy11g02860"/>
<dbReference type="EMBL" id="FO082268">
    <property type="protein sequence ID" value="CCO18504.1"/>
    <property type="molecule type" value="Genomic_DNA"/>
</dbReference>
<dbReference type="AlphaFoldDB" id="K8EKK1"/>
<dbReference type="SMART" id="SM01411">
    <property type="entry name" value="Ephrin_rec_like"/>
    <property type="match status" value="1"/>
</dbReference>
<protein>
    <recommendedName>
        <fullName evidence="4">Kringle domain-containing protein</fullName>
    </recommendedName>
</protein>
<organism evidence="5 6">
    <name type="scientific">Bathycoccus prasinos</name>
    <dbReference type="NCBI Taxonomy" id="41875"/>
    <lineage>
        <taxon>Eukaryota</taxon>
        <taxon>Viridiplantae</taxon>
        <taxon>Chlorophyta</taxon>
        <taxon>Mamiellophyceae</taxon>
        <taxon>Mamiellales</taxon>
        <taxon>Bathycoccaceae</taxon>
        <taxon>Bathycoccus</taxon>
    </lineage>
</organism>